<evidence type="ECO:0000313" key="9">
    <source>
        <dbReference type="Proteomes" id="UP000077755"/>
    </source>
</evidence>
<evidence type="ECO:0000313" key="8">
    <source>
        <dbReference type="EMBL" id="WOG90063.1"/>
    </source>
</evidence>
<reference evidence="7" key="1">
    <citation type="journal article" date="2016" name="Nat. Genet.">
        <title>A high-quality carrot genome assembly provides new insights into carotenoid accumulation and asterid genome evolution.</title>
        <authorList>
            <person name="Iorizzo M."/>
            <person name="Ellison S."/>
            <person name="Senalik D."/>
            <person name="Zeng P."/>
            <person name="Satapoomin P."/>
            <person name="Huang J."/>
            <person name="Bowman M."/>
            <person name="Iovene M."/>
            <person name="Sanseverino W."/>
            <person name="Cavagnaro P."/>
            <person name="Yildiz M."/>
            <person name="Macko-Podgorni A."/>
            <person name="Moranska E."/>
            <person name="Grzebelus E."/>
            <person name="Grzebelus D."/>
            <person name="Ashrafi H."/>
            <person name="Zheng Z."/>
            <person name="Cheng S."/>
            <person name="Spooner D."/>
            <person name="Van Deynze A."/>
            <person name="Simon P."/>
        </authorList>
    </citation>
    <scope>NUCLEOTIDE SEQUENCE [LARGE SCALE GENOMIC DNA]</scope>
    <source>
        <tissue evidence="7">Leaf</tissue>
    </source>
</reference>
<feature type="domain" description="AP2/ERF" evidence="6">
    <location>
        <begin position="69"/>
        <end position="127"/>
    </location>
</feature>
<dbReference type="OMA" id="SFWNAMP"/>
<keyword evidence="4" id="KW-0804">Transcription</keyword>
<reference evidence="8" key="2">
    <citation type="submission" date="2022-03" db="EMBL/GenBank/DDBJ databases">
        <title>Draft title - Genomic analysis of global carrot germplasm unveils the trajectory of domestication and the origin of high carotenoid orange carrot.</title>
        <authorList>
            <person name="Iorizzo M."/>
            <person name="Ellison S."/>
            <person name="Senalik D."/>
            <person name="Macko-Podgorni A."/>
            <person name="Grzebelus D."/>
            <person name="Bostan H."/>
            <person name="Rolling W."/>
            <person name="Curaba J."/>
            <person name="Simon P."/>
        </authorList>
    </citation>
    <scope>NUCLEOTIDE SEQUENCE</scope>
    <source>
        <tissue evidence="8">Leaf</tissue>
    </source>
</reference>
<dbReference type="InterPro" id="IPR001471">
    <property type="entry name" value="AP2/ERF_dom"/>
</dbReference>
<dbReference type="GO" id="GO:0003677">
    <property type="term" value="F:DNA binding"/>
    <property type="evidence" value="ECO:0007669"/>
    <property type="project" value="UniProtKB-KW"/>
</dbReference>
<dbReference type="Gene3D" id="3.30.730.10">
    <property type="entry name" value="AP2/ERF domain"/>
    <property type="match status" value="1"/>
</dbReference>
<keyword evidence="2" id="KW-0805">Transcription regulation</keyword>
<keyword evidence="9" id="KW-1185">Reference proteome</keyword>
<dbReference type="CDD" id="cd00018">
    <property type="entry name" value="AP2"/>
    <property type="match status" value="1"/>
</dbReference>
<dbReference type="InterPro" id="IPR016177">
    <property type="entry name" value="DNA-bd_dom_sf"/>
</dbReference>
<dbReference type="InterPro" id="IPR036955">
    <property type="entry name" value="AP2/ERF_dom_sf"/>
</dbReference>
<protein>
    <recommendedName>
        <fullName evidence="6">AP2/ERF domain-containing protein</fullName>
    </recommendedName>
</protein>
<evidence type="ECO:0000313" key="7">
    <source>
        <dbReference type="EMBL" id="KZN07392.1"/>
    </source>
</evidence>
<evidence type="ECO:0000256" key="1">
    <source>
        <dbReference type="ARBA" id="ARBA00004123"/>
    </source>
</evidence>
<dbReference type="STRING" id="79200.A0A166F6B5"/>
<proteinExistence type="predicted"/>
<accession>A0A166F6B5</accession>
<dbReference type="GO" id="GO:0005634">
    <property type="term" value="C:nucleus"/>
    <property type="evidence" value="ECO:0007669"/>
    <property type="project" value="UniProtKB-SubCell"/>
</dbReference>
<dbReference type="PANTHER" id="PTHR32467:SF81">
    <property type="entry name" value="OS06G0145700 PROTEIN"/>
    <property type="match status" value="1"/>
</dbReference>
<evidence type="ECO:0000256" key="3">
    <source>
        <dbReference type="ARBA" id="ARBA00023125"/>
    </source>
</evidence>
<dbReference type="KEGG" id="dcr:108207830"/>
<dbReference type="GO" id="GO:0003700">
    <property type="term" value="F:DNA-binding transcription factor activity"/>
    <property type="evidence" value="ECO:0007669"/>
    <property type="project" value="InterPro"/>
</dbReference>
<dbReference type="PANTHER" id="PTHR32467">
    <property type="entry name" value="AP2-LIKE ETHYLENE-RESPONSIVE TRANSCRIPTION FACTOR"/>
    <property type="match status" value="1"/>
</dbReference>
<dbReference type="Proteomes" id="UP000077755">
    <property type="component" value="Chromosome 2"/>
</dbReference>
<keyword evidence="5" id="KW-0539">Nucleus</keyword>
<dbReference type="OrthoDB" id="207175at2759"/>
<organism evidence="7">
    <name type="scientific">Daucus carota subsp. sativus</name>
    <name type="common">Carrot</name>
    <dbReference type="NCBI Taxonomy" id="79200"/>
    <lineage>
        <taxon>Eukaryota</taxon>
        <taxon>Viridiplantae</taxon>
        <taxon>Streptophyta</taxon>
        <taxon>Embryophyta</taxon>
        <taxon>Tracheophyta</taxon>
        <taxon>Spermatophyta</taxon>
        <taxon>Magnoliopsida</taxon>
        <taxon>eudicotyledons</taxon>
        <taxon>Gunneridae</taxon>
        <taxon>Pentapetalae</taxon>
        <taxon>asterids</taxon>
        <taxon>campanulids</taxon>
        <taxon>Apiales</taxon>
        <taxon>Apiaceae</taxon>
        <taxon>Apioideae</taxon>
        <taxon>Scandiceae</taxon>
        <taxon>Daucinae</taxon>
        <taxon>Daucus</taxon>
        <taxon>Daucus sect. Daucus</taxon>
    </lineage>
</organism>
<evidence type="ECO:0000256" key="4">
    <source>
        <dbReference type="ARBA" id="ARBA00023163"/>
    </source>
</evidence>
<dbReference type="AlphaFoldDB" id="A0A166F6B5"/>
<keyword evidence="3" id="KW-0238">DNA-binding</keyword>
<dbReference type="SMART" id="SM00380">
    <property type="entry name" value="AP2"/>
    <property type="match status" value="1"/>
</dbReference>
<dbReference type="SUPFAM" id="SSF54171">
    <property type="entry name" value="DNA-binding domain"/>
    <property type="match status" value="1"/>
</dbReference>
<dbReference type="EMBL" id="LNRQ01000002">
    <property type="protein sequence ID" value="KZN07392.1"/>
    <property type="molecule type" value="Genomic_DNA"/>
</dbReference>
<evidence type="ECO:0000259" key="6">
    <source>
        <dbReference type="PROSITE" id="PS51032"/>
    </source>
</evidence>
<evidence type="ECO:0000256" key="5">
    <source>
        <dbReference type="ARBA" id="ARBA00023242"/>
    </source>
</evidence>
<dbReference type="Gramene" id="KZN07392">
    <property type="protein sequence ID" value="KZN07392"/>
    <property type="gene ID" value="DCAR_008229"/>
</dbReference>
<dbReference type="PROSITE" id="PS51032">
    <property type="entry name" value="AP2_ERF"/>
    <property type="match status" value="1"/>
</dbReference>
<evidence type="ECO:0000256" key="2">
    <source>
        <dbReference type="ARBA" id="ARBA00023015"/>
    </source>
</evidence>
<gene>
    <name evidence="7" type="ORF">DCAR_008229</name>
    <name evidence="8" type="ORF">DCAR_0209304</name>
</gene>
<dbReference type="EMBL" id="CP093344">
    <property type="protein sequence ID" value="WOG90063.1"/>
    <property type="molecule type" value="Genomic_DNA"/>
</dbReference>
<comment type="subcellular location">
    <subcellularLocation>
        <location evidence="1">Nucleus</location>
    </subcellularLocation>
</comment>
<sequence>MSSSESELSPARHPVCTLEGENLMNNCAKRRRSPLLACLNSEQQPHAAAQLLDQPDATPATSTINRSPKFRGFSRQYHNGRCESRVGWVFGKKYIYLGTGGTREEAGHAYDIAAAECREINDATNFDVKTNIRWLRSGANSVCSQVTETLNSQAIPSTSDVEVNQNEETEFSFNTIPLKKEIAWGFPRKQDCIQQKKQSYSSNKSSQTALGILLQSSMFKKLVEKNMIDEIEENERKKLKVQSDEHKKEIVV</sequence>
<name>A0A166F6B5_DAUCS</name>